<gene>
    <name evidence="3" type="ORF">C7C46_29865</name>
</gene>
<reference evidence="3 4" key="1">
    <citation type="submission" date="2018-03" db="EMBL/GenBank/DDBJ databases">
        <title>Bioinformatic expansion and discovery of thiopeptide antibiotics.</title>
        <authorList>
            <person name="Schwalen C.J."/>
            <person name="Hudson G.A."/>
            <person name="Mitchell D.A."/>
        </authorList>
    </citation>
    <scope>NUCLEOTIDE SEQUENCE [LARGE SCALE GENOMIC DNA]</scope>
    <source>
        <strain evidence="3 4">ATCC 21389</strain>
    </source>
</reference>
<dbReference type="Proteomes" id="UP000248039">
    <property type="component" value="Unassembled WGS sequence"/>
</dbReference>
<name>A0A2V4NU23_9ACTN</name>
<keyword evidence="2" id="KW-0812">Transmembrane</keyword>
<dbReference type="EMBL" id="PYBW01000143">
    <property type="protein sequence ID" value="PYC67847.1"/>
    <property type="molecule type" value="Genomic_DNA"/>
</dbReference>
<feature type="transmembrane region" description="Helical" evidence="2">
    <location>
        <begin position="27"/>
        <end position="50"/>
    </location>
</feature>
<proteinExistence type="predicted"/>
<evidence type="ECO:0000256" key="2">
    <source>
        <dbReference type="SAM" id="Phobius"/>
    </source>
</evidence>
<sequence>MTGSTGPGEAGGAARRSLVPQQPRRRAALVLAALALVDLLVGVAGLVANGLPRFPASAVSAWTGYLFSTAGLPGVLVLAAVLLYRQPSGSASPPDRNWTVPGQGGNQG</sequence>
<feature type="region of interest" description="Disordered" evidence="1">
    <location>
        <begin position="87"/>
        <end position="108"/>
    </location>
</feature>
<protein>
    <submittedName>
        <fullName evidence="3">Uncharacterized protein</fullName>
    </submittedName>
</protein>
<feature type="transmembrane region" description="Helical" evidence="2">
    <location>
        <begin position="62"/>
        <end position="84"/>
    </location>
</feature>
<dbReference type="AlphaFoldDB" id="A0A2V4NU23"/>
<evidence type="ECO:0000313" key="3">
    <source>
        <dbReference type="EMBL" id="PYC67847.1"/>
    </source>
</evidence>
<evidence type="ECO:0000256" key="1">
    <source>
        <dbReference type="SAM" id="MobiDB-lite"/>
    </source>
</evidence>
<keyword evidence="2" id="KW-0472">Membrane</keyword>
<accession>A0A2V4NU23</accession>
<feature type="compositionally biased region" description="Gly residues" evidence="1">
    <location>
        <begin position="1"/>
        <end position="11"/>
    </location>
</feature>
<feature type="region of interest" description="Disordered" evidence="1">
    <location>
        <begin position="1"/>
        <end position="22"/>
    </location>
</feature>
<keyword evidence="2" id="KW-1133">Transmembrane helix</keyword>
<dbReference type="RefSeq" id="WP_110673062.1">
    <property type="nucleotide sequence ID" value="NZ_PYBW01000143.1"/>
</dbReference>
<organism evidence="3 4">
    <name type="scientific">Streptomyces tateyamensis</name>
    <dbReference type="NCBI Taxonomy" id="565073"/>
    <lineage>
        <taxon>Bacteria</taxon>
        <taxon>Bacillati</taxon>
        <taxon>Actinomycetota</taxon>
        <taxon>Actinomycetes</taxon>
        <taxon>Kitasatosporales</taxon>
        <taxon>Streptomycetaceae</taxon>
        <taxon>Streptomyces</taxon>
    </lineage>
</organism>
<evidence type="ECO:0000313" key="4">
    <source>
        <dbReference type="Proteomes" id="UP000248039"/>
    </source>
</evidence>
<keyword evidence="4" id="KW-1185">Reference proteome</keyword>
<comment type="caution">
    <text evidence="3">The sequence shown here is derived from an EMBL/GenBank/DDBJ whole genome shotgun (WGS) entry which is preliminary data.</text>
</comment>